<feature type="transmembrane region" description="Helical" evidence="1">
    <location>
        <begin position="46"/>
        <end position="75"/>
    </location>
</feature>
<accession>A0AAV1XWF3</accession>
<organism evidence="2 3">
    <name type="scientific">Lupinus luteus</name>
    <name type="common">European yellow lupine</name>
    <dbReference type="NCBI Taxonomy" id="3873"/>
    <lineage>
        <taxon>Eukaryota</taxon>
        <taxon>Viridiplantae</taxon>
        <taxon>Streptophyta</taxon>
        <taxon>Embryophyta</taxon>
        <taxon>Tracheophyta</taxon>
        <taxon>Spermatophyta</taxon>
        <taxon>Magnoliopsida</taxon>
        <taxon>eudicotyledons</taxon>
        <taxon>Gunneridae</taxon>
        <taxon>Pentapetalae</taxon>
        <taxon>rosids</taxon>
        <taxon>fabids</taxon>
        <taxon>Fabales</taxon>
        <taxon>Fabaceae</taxon>
        <taxon>Papilionoideae</taxon>
        <taxon>50 kb inversion clade</taxon>
        <taxon>genistoids sensu lato</taxon>
        <taxon>core genistoids</taxon>
        <taxon>Genisteae</taxon>
        <taxon>Lupinus</taxon>
    </lineage>
</organism>
<dbReference type="EMBL" id="CAXHTB010000018">
    <property type="protein sequence ID" value="CAL0325332.1"/>
    <property type="molecule type" value="Genomic_DNA"/>
</dbReference>
<evidence type="ECO:0000256" key="1">
    <source>
        <dbReference type="SAM" id="Phobius"/>
    </source>
</evidence>
<reference evidence="2 3" key="1">
    <citation type="submission" date="2024-03" db="EMBL/GenBank/DDBJ databases">
        <authorList>
            <person name="Martinez-Hernandez J."/>
        </authorList>
    </citation>
    <scope>NUCLEOTIDE SEQUENCE [LARGE SCALE GENOMIC DNA]</scope>
</reference>
<dbReference type="AlphaFoldDB" id="A0AAV1XWF3"/>
<gene>
    <name evidence="2" type="ORF">LLUT_LOCUS26392</name>
</gene>
<evidence type="ECO:0000313" key="2">
    <source>
        <dbReference type="EMBL" id="CAL0325332.1"/>
    </source>
</evidence>
<keyword evidence="1" id="KW-0812">Transmembrane</keyword>
<evidence type="ECO:0000313" key="3">
    <source>
        <dbReference type="Proteomes" id="UP001497480"/>
    </source>
</evidence>
<comment type="caution">
    <text evidence="2">The sequence shown here is derived from an EMBL/GenBank/DDBJ whole genome shotgun (WGS) entry which is preliminary data.</text>
</comment>
<dbReference type="PANTHER" id="PTHR34656">
    <property type="entry name" value="PYRROLINE-5-CARBOXYLATE REDUCTASE"/>
    <property type="match status" value="1"/>
</dbReference>
<name>A0AAV1XWF3_LUPLU</name>
<dbReference type="PANTHER" id="PTHR34656:SF2">
    <property type="entry name" value="TRANSMEMBRANE PROTEIN"/>
    <property type="match status" value="1"/>
</dbReference>
<sequence length="125" mass="13938">MKKVITIISFLAALTASYSVYALHNHKVKGEGFFYVTPALPLFEVAVAVIVAIVLILAFRATVMTWITVLVLLAFAGNRRKVLVQRGRRITLDVTWYLVSVIFRSQKGLFALACATLLSFLATYR</sequence>
<proteinExistence type="predicted"/>
<keyword evidence="1" id="KW-0472">Membrane</keyword>
<dbReference type="Proteomes" id="UP001497480">
    <property type="component" value="Unassembled WGS sequence"/>
</dbReference>
<protein>
    <submittedName>
        <fullName evidence="2">Uncharacterized protein</fullName>
    </submittedName>
</protein>
<keyword evidence="1" id="KW-1133">Transmembrane helix</keyword>
<keyword evidence="3" id="KW-1185">Reference proteome</keyword>